<dbReference type="PROSITE" id="PS00198">
    <property type="entry name" value="4FE4S_FER_1"/>
    <property type="match status" value="1"/>
</dbReference>
<dbReference type="InterPro" id="IPR004453">
    <property type="entry name" value="QueG"/>
</dbReference>
<dbReference type="AlphaFoldDB" id="E4T8D9"/>
<keyword evidence="6" id="KW-0560">Oxidoreductase</keyword>
<dbReference type="SUPFAM" id="SSF46548">
    <property type="entry name" value="alpha-helical ferredoxin"/>
    <property type="match status" value="1"/>
</dbReference>
<keyword evidence="11" id="KW-1185">Reference proteome</keyword>
<evidence type="ECO:0000313" key="10">
    <source>
        <dbReference type="EMBL" id="ADQ80983.1"/>
    </source>
</evidence>
<organism evidence="10 11">
    <name type="scientific">Paludibacter propionicigenes (strain DSM 17365 / JCM 13257 / WB4)</name>
    <dbReference type="NCBI Taxonomy" id="694427"/>
    <lineage>
        <taxon>Bacteria</taxon>
        <taxon>Pseudomonadati</taxon>
        <taxon>Bacteroidota</taxon>
        <taxon>Bacteroidia</taxon>
        <taxon>Bacteroidales</taxon>
        <taxon>Paludibacteraceae</taxon>
        <taxon>Paludibacter</taxon>
    </lineage>
</organism>
<dbReference type="Pfam" id="PF08331">
    <property type="entry name" value="QueG_DUF1730"/>
    <property type="match status" value="1"/>
</dbReference>
<evidence type="ECO:0000256" key="1">
    <source>
        <dbReference type="ARBA" id="ARBA00022485"/>
    </source>
</evidence>
<dbReference type="NCBIfam" id="TIGR00276">
    <property type="entry name" value="tRNA epoxyqueuosine(34) reductase QueG"/>
    <property type="match status" value="1"/>
</dbReference>
<evidence type="ECO:0000256" key="4">
    <source>
        <dbReference type="ARBA" id="ARBA00022723"/>
    </source>
</evidence>
<evidence type="ECO:0000256" key="7">
    <source>
        <dbReference type="ARBA" id="ARBA00023004"/>
    </source>
</evidence>
<feature type="domain" description="4Fe-4S ferredoxin-type" evidence="9">
    <location>
        <begin position="172"/>
        <end position="204"/>
    </location>
</feature>
<dbReference type="GO" id="GO:0046872">
    <property type="term" value="F:metal ion binding"/>
    <property type="evidence" value="ECO:0007669"/>
    <property type="project" value="UniProtKB-KW"/>
</dbReference>
<sequence>MSFIKQTALSIGFDACGIAKAERLDEDAMFLRSWLDEGKNGDMHYLERNFEKRVDPRELVPGCKSIVVVLMNYFPQEKQNPQAPKIAKYAYSETDYHLIIKSKLKLFEQKIIDFYGVDCISTGNQHIFVDSAPVLERRWAERAGLGWIGKHTQLIHPGLGSYVFIGLIMLNIELEYDTPIKNRCGSCTRCMDTCPTQALKNSTIDANRCISYLTIESKNEIPEVFHDKLSSCSYGCDICADICPWNKKWAKPNEHVELSPNKKMLQWDYETWLNLSEANFNETFRNSAMKRAGFQKLKQSVKIVAAIENKKQQ</sequence>
<dbReference type="RefSeq" id="WP_013446352.1">
    <property type="nucleotide sequence ID" value="NC_014734.1"/>
</dbReference>
<dbReference type="Pfam" id="PF13484">
    <property type="entry name" value="Fer4_16"/>
    <property type="match status" value="1"/>
</dbReference>
<evidence type="ECO:0000256" key="8">
    <source>
        <dbReference type="ARBA" id="ARBA00023014"/>
    </source>
</evidence>
<dbReference type="HOGENOM" id="CLU_030790_0_0_10"/>
<keyword evidence="2" id="KW-0963">Cytoplasm</keyword>
<keyword evidence="5" id="KW-0671">Queuosine biosynthesis</keyword>
<dbReference type="KEGG" id="ppn:Palpr_2854"/>
<name>E4T8D9_PALPW</name>
<dbReference type="GO" id="GO:0052693">
    <property type="term" value="F:epoxyqueuosine reductase activity"/>
    <property type="evidence" value="ECO:0007669"/>
    <property type="project" value="TreeGrafter"/>
</dbReference>
<keyword evidence="1" id="KW-0004">4Fe-4S</keyword>
<dbReference type="GO" id="GO:0008616">
    <property type="term" value="P:tRNA queuosine(34) biosynthetic process"/>
    <property type="evidence" value="ECO:0007669"/>
    <property type="project" value="UniProtKB-KW"/>
</dbReference>
<dbReference type="PANTHER" id="PTHR30002:SF4">
    <property type="entry name" value="EPOXYQUEUOSINE REDUCTASE"/>
    <property type="match status" value="1"/>
</dbReference>
<evidence type="ECO:0000256" key="3">
    <source>
        <dbReference type="ARBA" id="ARBA00022694"/>
    </source>
</evidence>
<dbReference type="STRING" id="694427.Palpr_2854"/>
<keyword evidence="8" id="KW-0411">Iron-sulfur</keyword>
<evidence type="ECO:0000259" key="9">
    <source>
        <dbReference type="PROSITE" id="PS51379"/>
    </source>
</evidence>
<proteinExistence type="predicted"/>
<dbReference type="eggNOG" id="COG1600">
    <property type="taxonomic scope" value="Bacteria"/>
</dbReference>
<dbReference type="PANTHER" id="PTHR30002">
    <property type="entry name" value="EPOXYQUEUOSINE REDUCTASE"/>
    <property type="match status" value="1"/>
</dbReference>
<dbReference type="GO" id="GO:0051539">
    <property type="term" value="F:4 iron, 4 sulfur cluster binding"/>
    <property type="evidence" value="ECO:0007669"/>
    <property type="project" value="UniProtKB-KW"/>
</dbReference>
<keyword evidence="7" id="KW-0408">Iron</keyword>
<dbReference type="InterPro" id="IPR017896">
    <property type="entry name" value="4Fe4S_Fe-S-bd"/>
</dbReference>
<evidence type="ECO:0000313" key="11">
    <source>
        <dbReference type="Proteomes" id="UP000008718"/>
    </source>
</evidence>
<gene>
    <name evidence="10" type="ordered locus">Palpr_2854</name>
</gene>
<dbReference type="PROSITE" id="PS51379">
    <property type="entry name" value="4FE4S_FER_2"/>
    <property type="match status" value="2"/>
</dbReference>
<dbReference type="OrthoDB" id="9784571at2"/>
<keyword evidence="3" id="KW-0819">tRNA processing</keyword>
<dbReference type="InterPro" id="IPR013542">
    <property type="entry name" value="QueG_DUF1730"/>
</dbReference>
<keyword evidence="4" id="KW-0479">Metal-binding</keyword>
<reference key="1">
    <citation type="submission" date="2010-11" db="EMBL/GenBank/DDBJ databases">
        <title>The complete genome of Paludibacter propionicigenes DSM 17365.</title>
        <authorList>
            <consortium name="US DOE Joint Genome Institute (JGI-PGF)"/>
            <person name="Lucas S."/>
            <person name="Copeland A."/>
            <person name="Lapidus A."/>
            <person name="Bruce D."/>
            <person name="Goodwin L."/>
            <person name="Pitluck S."/>
            <person name="Kyrpides N."/>
            <person name="Mavromatis K."/>
            <person name="Ivanova N."/>
            <person name="Munk A.C."/>
            <person name="Brettin T."/>
            <person name="Detter J.C."/>
            <person name="Han C."/>
            <person name="Tapia R."/>
            <person name="Land M."/>
            <person name="Hauser L."/>
            <person name="Markowitz V."/>
            <person name="Cheng J.-F."/>
            <person name="Hugenholtz P."/>
            <person name="Woyke T."/>
            <person name="Wu D."/>
            <person name="Gronow S."/>
            <person name="Wellnitz S."/>
            <person name="Brambilla E."/>
            <person name="Klenk H.-P."/>
            <person name="Eisen J.A."/>
        </authorList>
    </citation>
    <scope>NUCLEOTIDE SEQUENCE</scope>
    <source>
        <strain>WB4</strain>
    </source>
</reference>
<protein>
    <recommendedName>
        <fullName evidence="9">4Fe-4S ferredoxin-type domain-containing protein</fullName>
    </recommendedName>
</protein>
<dbReference type="EMBL" id="CP002345">
    <property type="protein sequence ID" value="ADQ80983.1"/>
    <property type="molecule type" value="Genomic_DNA"/>
</dbReference>
<reference evidence="10 11" key="2">
    <citation type="journal article" date="2011" name="Stand. Genomic Sci.">
        <title>Complete genome sequence of Paludibacter propionicigenes type strain (WB4).</title>
        <authorList>
            <person name="Gronow S."/>
            <person name="Munk C."/>
            <person name="Lapidus A."/>
            <person name="Nolan M."/>
            <person name="Lucas S."/>
            <person name="Hammon N."/>
            <person name="Deshpande S."/>
            <person name="Cheng J.F."/>
            <person name="Tapia R."/>
            <person name="Han C."/>
            <person name="Goodwin L."/>
            <person name="Pitluck S."/>
            <person name="Liolios K."/>
            <person name="Ivanova N."/>
            <person name="Mavromatis K."/>
            <person name="Mikhailova N."/>
            <person name="Pati A."/>
            <person name="Chen A."/>
            <person name="Palaniappan K."/>
            <person name="Land M."/>
            <person name="Hauser L."/>
            <person name="Chang Y.J."/>
            <person name="Jeffries C.D."/>
            <person name="Brambilla E."/>
            <person name="Rohde M."/>
            <person name="Goker M."/>
            <person name="Detter J.C."/>
            <person name="Woyke T."/>
            <person name="Bristow J."/>
            <person name="Eisen J.A."/>
            <person name="Markowitz V."/>
            <person name="Hugenholtz P."/>
            <person name="Kyrpides N.C."/>
            <person name="Klenk H.P."/>
        </authorList>
    </citation>
    <scope>NUCLEOTIDE SEQUENCE [LARGE SCALE GENOMIC DNA]</scope>
    <source>
        <strain evidence="11">DSM 17365 / JCM 13257 / WB4</strain>
    </source>
</reference>
<dbReference type="Gene3D" id="3.30.70.3270">
    <property type="match status" value="1"/>
</dbReference>
<feature type="domain" description="4Fe-4S ferredoxin-type" evidence="9">
    <location>
        <begin position="222"/>
        <end position="253"/>
    </location>
</feature>
<accession>E4T8D9</accession>
<dbReference type="Proteomes" id="UP000008718">
    <property type="component" value="Chromosome"/>
</dbReference>
<evidence type="ECO:0000256" key="6">
    <source>
        <dbReference type="ARBA" id="ARBA00023002"/>
    </source>
</evidence>
<dbReference type="InterPro" id="IPR017900">
    <property type="entry name" value="4Fe4S_Fe_S_CS"/>
</dbReference>
<evidence type="ECO:0000256" key="5">
    <source>
        <dbReference type="ARBA" id="ARBA00022785"/>
    </source>
</evidence>
<evidence type="ECO:0000256" key="2">
    <source>
        <dbReference type="ARBA" id="ARBA00022490"/>
    </source>
</evidence>